<dbReference type="Proteomes" id="UP000603912">
    <property type="component" value="Unassembled WGS sequence"/>
</dbReference>
<organism evidence="1 2">
    <name type="scientific">Alsobacter metallidurans</name>
    <dbReference type="NCBI Taxonomy" id="340221"/>
    <lineage>
        <taxon>Bacteria</taxon>
        <taxon>Pseudomonadati</taxon>
        <taxon>Pseudomonadota</taxon>
        <taxon>Alphaproteobacteria</taxon>
        <taxon>Hyphomicrobiales</taxon>
        <taxon>Alsobacteraceae</taxon>
        <taxon>Alsobacter</taxon>
    </lineage>
</organism>
<keyword evidence="2" id="KW-1185">Reference proteome</keyword>
<sequence>MAGALDAYEALVLPGWHGSGPTHWQHHWEAAFPAMRRVQQADWEQPVYGDWLPPLRDAVAQADRPVVIIGHSLGTSLTMLFSLRDGPPELVAKIAGAFLVAPTDRDMRDGIPGGPVGFGPMILKPLPFPSTVVASDDDEYVSIERARVFARAWGSRLIEIGARGHIGSEANLGLWPEGLVLFGEFLGGLGR</sequence>
<keyword evidence="1" id="KW-0378">Hydrolase</keyword>
<reference evidence="1" key="2">
    <citation type="submission" date="2020-09" db="EMBL/GenBank/DDBJ databases">
        <authorList>
            <person name="Sun Q."/>
            <person name="Zhou Y."/>
        </authorList>
    </citation>
    <scope>NUCLEOTIDE SEQUENCE</scope>
    <source>
        <strain evidence="1">CGMCC 1.12214</strain>
    </source>
</reference>
<evidence type="ECO:0000313" key="2">
    <source>
        <dbReference type="Proteomes" id="UP000603912"/>
    </source>
</evidence>
<dbReference type="Gene3D" id="3.40.50.1820">
    <property type="entry name" value="alpha/beta hydrolase"/>
    <property type="match status" value="1"/>
</dbReference>
<dbReference type="EMBL" id="BMES01000001">
    <property type="protein sequence ID" value="GGH15928.1"/>
    <property type="molecule type" value="Genomic_DNA"/>
</dbReference>
<dbReference type="GO" id="GO:0016787">
    <property type="term" value="F:hydrolase activity"/>
    <property type="evidence" value="ECO:0007669"/>
    <property type="project" value="UniProtKB-KW"/>
</dbReference>
<name>A0A917I6X6_9HYPH</name>
<dbReference type="Pfam" id="PF06821">
    <property type="entry name" value="Ser_hydrolase"/>
    <property type="match status" value="1"/>
</dbReference>
<dbReference type="SUPFAM" id="SSF53474">
    <property type="entry name" value="alpha/beta-Hydrolases"/>
    <property type="match status" value="1"/>
</dbReference>
<accession>A0A917I6X6</accession>
<evidence type="ECO:0000313" key="1">
    <source>
        <dbReference type="EMBL" id="GGH15928.1"/>
    </source>
</evidence>
<comment type="caution">
    <text evidence="1">The sequence shown here is derived from an EMBL/GenBank/DDBJ whole genome shotgun (WGS) entry which is preliminary data.</text>
</comment>
<dbReference type="AlphaFoldDB" id="A0A917I6X6"/>
<gene>
    <name evidence="1" type="ORF">GCM10007036_16190</name>
</gene>
<dbReference type="InterPro" id="IPR029058">
    <property type="entry name" value="AB_hydrolase_fold"/>
</dbReference>
<proteinExistence type="predicted"/>
<protein>
    <submittedName>
        <fullName evidence="1">Alpha/beta hydrolase</fullName>
    </submittedName>
</protein>
<dbReference type="InterPro" id="IPR010662">
    <property type="entry name" value="RBBP9/YdeN"/>
</dbReference>
<reference evidence="1" key="1">
    <citation type="journal article" date="2014" name="Int. J. Syst. Evol. Microbiol.">
        <title>Complete genome sequence of Corynebacterium casei LMG S-19264T (=DSM 44701T), isolated from a smear-ripened cheese.</title>
        <authorList>
            <consortium name="US DOE Joint Genome Institute (JGI-PGF)"/>
            <person name="Walter F."/>
            <person name="Albersmeier A."/>
            <person name="Kalinowski J."/>
            <person name="Ruckert C."/>
        </authorList>
    </citation>
    <scope>NUCLEOTIDE SEQUENCE</scope>
    <source>
        <strain evidence="1">CGMCC 1.12214</strain>
    </source>
</reference>